<organism evidence="2 3">
    <name type="scientific">Synchytrium endobioticum</name>
    <dbReference type="NCBI Taxonomy" id="286115"/>
    <lineage>
        <taxon>Eukaryota</taxon>
        <taxon>Fungi</taxon>
        <taxon>Fungi incertae sedis</taxon>
        <taxon>Chytridiomycota</taxon>
        <taxon>Chytridiomycota incertae sedis</taxon>
        <taxon>Chytridiomycetes</taxon>
        <taxon>Synchytriales</taxon>
        <taxon>Synchytriaceae</taxon>
        <taxon>Synchytrium</taxon>
    </lineage>
</organism>
<proteinExistence type="predicted"/>
<keyword evidence="1" id="KW-0732">Signal</keyword>
<feature type="signal peptide" evidence="1">
    <location>
        <begin position="1"/>
        <end position="24"/>
    </location>
</feature>
<sequence>MVTERRLVVAWLITTGVMLSQVLASPIPKDAGIHDLAEQSGKVEVLPQVFDAQEAMDQLLQEAHSAESEHDADESIADEKAVTAIPNCGCVIL</sequence>
<dbReference type="Proteomes" id="UP000320475">
    <property type="component" value="Unassembled WGS sequence"/>
</dbReference>
<dbReference type="AlphaFoldDB" id="A0A507D537"/>
<feature type="chain" id="PRO_5021291673" description="Secreted protein" evidence="1">
    <location>
        <begin position="25"/>
        <end position="93"/>
    </location>
</feature>
<protein>
    <recommendedName>
        <fullName evidence="4">Secreted protein</fullName>
    </recommendedName>
</protein>
<accession>A0A507D537</accession>
<dbReference type="EMBL" id="QEAM01000101">
    <property type="protein sequence ID" value="TPX46544.1"/>
    <property type="molecule type" value="Genomic_DNA"/>
</dbReference>
<name>A0A507D537_9FUNG</name>
<evidence type="ECO:0000313" key="2">
    <source>
        <dbReference type="EMBL" id="TPX46544.1"/>
    </source>
</evidence>
<evidence type="ECO:0000256" key="1">
    <source>
        <dbReference type="SAM" id="SignalP"/>
    </source>
</evidence>
<evidence type="ECO:0008006" key="4">
    <source>
        <dbReference type="Google" id="ProtNLM"/>
    </source>
</evidence>
<evidence type="ECO:0000313" key="3">
    <source>
        <dbReference type="Proteomes" id="UP000320475"/>
    </source>
</evidence>
<gene>
    <name evidence="2" type="ORF">SeLEV6574_g03165</name>
</gene>
<reference evidence="2 3" key="1">
    <citation type="journal article" date="2019" name="Sci. Rep.">
        <title>Comparative genomics of chytrid fungi reveal insights into the obligate biotrophic and pathogenic lifestyle of Synchytrium endobioticum.</title>
        <authorList>
            <person name="van de Vossenberg B.T.L.H."/>
            <person name="Warris S."/>
            <person name="Nguyen H.D.T."/>
            <person name="van Gent-Pelzer M.P.E."/>
            <person name="Joly D.L."/>
            <person name="van de Geest H.C."/>
            <person name="Bonants P.J.M."/>
            <person name="Smith D.S."/>
            <person name="Levesque C.A."/>
            <person name="van der Lee T.A.J."/>
        </authorList>
    </citation>
    <scope>NUCLEOTIDE SEQUENCE [LARGE SCALE GENOMIC DNA]</scope>
    <source>
        <strain evidence="2 3">LEV6574</strain>
    </source>
</reference>
<comment type="caution">
    <text evidence="2">The sequence shown here is derived from an EMBL/GenBank/DDBJ whole genome shotgun (WGS) entry which is preliminary data.</text>
</comment>